<dbReference type="PANTHER" id="PTHR34582:SF6">
    <property type="entry name" value="UPF0702 TRANSMEMBRANE PROTEIN YCAP"/>
    <property type="match status" value="1"/>
</dbReference>
<name>A0ABW5S541_9BACL</name>
<keyword evidence="10" id="KW-1185">Reference proteome</keyword>
<feature type="domain" description="YetF C-terminal" evidence="8">
    <location>
        <begin position="115"/>
        <end position="161"/>
    </location>
</feature>
<evidence type="ECO:0000256" key="4">
    <source>
        <dbReference type="ARBA" id="ARBA00022692"/>
    </source>
</evidence>
<evidence type="ECO:0000256" key="3">
    <source>
        <dbReference type="ARBA" id="ARBA00022475"/>
    </source>
</evidence>
<evidence type="ECO:0000313" key="9">
    <source>
        <dbReference type="EMBL" id="MFD2694560.1"/>
    </source>
</evidence>
<feature type="transmembrane region" description="Helical" evidence="7">
    <location>
        <begin position="57"/>
        <end position="76"/>
    </location>
</feature>
<evidence type="ECO:0000259" key="8">
    <source>
        <dbReference type="Pfam" id="PF04239"/>
    </source>
</evidence>
<feature type="transmembrane region" description="Helical" evidence="7">
    <location>
        <begin position="6"/>
        <end position="23"/>
    </location>
</feature>
<evidence type="ECO:0000313" key="10">
    <source>
        <dbReference type="Proteomes" id="UP001597399"/>
    </source>
</evidence>
<dbReference type="Gene3D" id="3.30.240.20">
    <property type="entry name" value="bsu07140 like domains"/>
    <property type="match status" value="1"/>
</dbReference>
<dbReference type="InterPro" id="IPR007353">
    <property type="entry name" value="DUF421"/>
</dbReference>
<evidence type="ECO:0000256" key="7">
    <source>
        <dbReference type="SAM" id="Phobius"/>
    </source>
</evidence>
<dbReference type="Pfam" id="PF04239">
    <property type="entry name" value="DUF421"/>
    <property type="match status" value="1"/>
</dbReference>
<evidence type="ECO:0000256" key="5">
    <source>
        <dbReference type="ARBA" id="ARBA00022989"/>
    </source>
</evidence>
<dbReference type="PANTHER" id="PTHR34582">
    <property type="entry name" value="UPF0702 TRANSMEMBRANE PROTEIN YCAP"/>
    <property type="match status" value="1"/>
</dbReference>
<feature type="transmembrane region" description="Helical" evidence="7">
    <location>
        <begin position="35"/>
        <end position="51"/>
    </location>
</feature>
<reference evidence="10" key="1">
    <citation type="journal article" date="2019" name="Int. J. Syst. Evol. Microbiol.">
        <title>The Global Catalogue of Microorganisms (GCM) 10K type strain sequencing project: providing services to taxonomists for standard genome sequencing and annotation.</title>
        <authorList>
            <consortium name="The Broad Institute Genomics Platform"/>
            <consortium name="The Broad Institute Genome Sequencing Center for Infectious Disease"/>
            <person name="Wu L."/>
            <person name="Ma J."/>
        </authorList>
    </citation>
    <scope>NUCLEOTIDE SEQUENCE [LARGE SCALE GENOMIC DNA]</scope>
    <source>
        <strain evidence="10">TISTR 2466</strain>
    </source>
</reference>
<comment type="caution">
    <text evidence="9">The sequence shown here is derived from an EMBL/GenBank/DDBJ whole genome shotgun (WGS) entry which is preliminary data.</text>
</comment>
<dbReference type="Proteomes" id="UP001597399">
    <property type="component" value="Unassembled WGS sequence"/>
</dbReference>
<dbReference type="InterPro" id="IPR023090">
    <property type="entry name" value="UPF0702_alpha/beta_dom_sf"/>
</dbReference>
<keyword evidence="4 7" id="KW-0812">Transmembrane</keyword>
<accession>A0ABW5S541</accession>
<sequence length="180" mass="21063">MGTSVIRILCLALLMFIGFRKSLSEKISEQSGLDVVLVFSASGLAVAAIVMPERPLIPLLAPFLILILIYRSRFWLYRFAAKWSIHEHLIQYLKAADFRSMRKKTMHPFEADYEPPRPGLSLIENGKVRSDNLEQIGKTPLWLRQELRKFGYRNIRQVNYLRMDPLGNFYMDLNKYMRHD</sequence>
<keyword evidence="5 7" id="KW-1133">Transmembrane helix</keyword>
<dbReference type="EMBL" id="JBHUMQ010000027">
    <property type="protein sequence ID" value="MFD2694560.1"/>
    <property type="molecule type" value="Genomic_DNA"/>
</dbReference>
<evidence type="ECO:0000256" key="6">
    <source>
        <dbReference type="ARBA" id="ARBA00023136"/>
    </source>
</evidence>
<comment type="similarity">
    <text evidence="2">Belongs to the UPF0702 family.</text>
</comment>
<keyword evidence="6 7" id="KW-0472">Membrane</keyword>
<organism evidence="9 10">
    <name type="scientific">Sporolactobacillus shoreicorticis</name>
    <dbReference type="NCBI Taxonomy" id="1923877"/>
    <lineage>
        <taxon>Bacteria</taxon>
        <taxon>Bacillati</taxon>
        <taxon>Bacillota</taxon>
        <taxon>Bacilli</taxon>
        <taxon>Bacillales</taxon>
        <taxon>Sporolactobacillaceae</taxon>
        <taxon>Sporolactobacillus</taxon>
    </lineage>
</organism>
<evidence type="ECO:0000256" key="2">
    <source>
        <dbReference type="ARBA" id="ARBA00006448"/>
    </source>
</evidence>
<gene>
    <name evidence="9" type="ORF">ACFSUE_13140</name>
</gene>
<protein>
    <submittedName>
        <fullName evidence="9">YetF domain-containing protein</fullName>
    </submittedName>
</protein>
<dbReference type="RefSeq" id="WP_253062270.1">
    <property type="nucleotide sequence ID" value="NZ_JAMXWM010000012.1"/>
</dbReference>
<evidence type="ECO:0000256" key="1">
    <source>
        <dbReference type="ARBA" id="ARBA00004651"/>
    </source>
</evidence>
<comment type="subcellular location">
    <subcellularLocation>
        <location evidence="1">Cell membrane</location>
        <topology evidence="1">Multi-pass membrane protein</topology>
    </subcellularLocation>
</comment>
<proteinExistence type="inferred from homology"/>
<keyword evidence="3" id="KW-1003">Cell membrane</keyword>